<evidence type="ECO:0000313" key="6">
    <source>
        <dbReference type="Proteomes" id="UP000703893"/>
    </source>
</evidence>
<feature type="non-terminal residue" evidence="5">
    <location>
        <position position="512"/>
    </location>
</feature>
<organism evidence="5 6">
    <name type="scientific">Candidatus Tanganyikabacteria bacterium</name>
    <dbReference type="NCBI Taxonomy" id="2961651"/>
    <lineage>
        <taxon>Bacteria</taxon>
        <taxon>Bacillati</taxon>
        <taxon>Candidatus Sericytochromatia</taxon>
        <taxon>Candidatus Tanganyikabacteria</taxon>
    </lineage>
</organism>
<dbReference type="SUPFAM" id="SSF101898">
    <property type="entry name" value="NHL repeat"/>
    <property type="match status" value="1"/>
</dbReference>
<dbReference type="AlphaFoldDB" id="A0A937X4U6"/>
<dbReference type="PROSITE" id="PS51125">
    <property type="entry name" value="NHL"/>
    <property type="match status" value="1"/>
</dbReference>
<dbReference type="InterPro" id="IPR011042">
    <property type="entry name" value="6-blade_b-propeller_TolB-like"/>
</dbReference>
<feature type="region of interest" description="Disordered" evidence="3">
    <location>
        <begin position="31"/>
        <end position="60"/>
    </location>
</feature>
<comment type="caution">
    <text evidence="5">The sequence shown here is derived from an EMBL/GenBank/DDBJ whole genome shotgun (WGS) entry which is preliminary data.</text>
</comment>
<gene>
    <name evidence="5" type="ORF">FJZ00_09380</name>
</gene>
<evidence type="ECO:0000256" key="2">
    <source>
        <dbReference type="PROSITE-ProRule" id="PRU00504"/>
    </source>
</evidence>
<name>A0A937X4U6_9BACT</name>
<feature type="compositionally biased region" description="Polar residues" evidence="3">
    <location>
        <begin position="31"/>
        <end position="46"/>
    </location>
</feature>
<dbReference type="PROSITE" id="PS51257">
    <property type="entry name" value="PROKAR_LIPOPROTEIN"/>
    <property type="match status" value="1"/>
</dbReference>
<dbReference type="PANTHER" id="PTHR13833:SF71">
    <property type="entry name" value="NHL DOMAIN-CONTAINING PROTEIN"/>
    <property type="match status" value="1"/>
</dbReference>
<dbReference type="Proteomes" id="UP000703893">
    <property type="component" value="Unassembled WGS sequence"/>
</dbReference>
<dbReference type="Gene3D" id="2.120.10.30">
    <property type="entry name" value="TolB, C-terminal domain"/>
    <property type="match status" value="2"/>
</dbReference>
<dbReference type="PANTHER" id="PTHR13833">
    <property type="match status" value="1"/>
</dbReference>
<feature type="signal peptide" evidence="4">
    <location>
        <begin position="1"/>
        <end position="22"/>
    </location>
</feature>
<keyword evidence="4" id="KW-0732">Signal</keyword>
<evidence type="ECO:0000256" key="4">
    <source>
        <dbReference type="SAM" id="SignalP"/>
    </source>
</evidence>
<evidence type="ECO:0000256" key="3">
    <source>
        <dbReference type="SAM" id="MobiDB-lite"/>
    </source>
</evidence>
<accession>A0A937X4U6</accession>
<keyword evidence="1" id="KW-0677">Repeat</keyword>
<dbReference type="InterPro" id="IPR001258">
    <property type="entry name" value="NHL_repeat"/>
</dbReference>
<sequence length="512" mass="50801">MAITPTKVFPYGALALLLSACAALQTAGGQVSANPSGQGTGTSATPSAEKGGPGFTSTSPVGEAGSAVLKGAATGPAGLVSGNTSALLGNAGAGLVGNSGAGLIGNSGAGLIGNAGAGYRIQAFAQDPIANALVYLTDPQERFFSRSDGTIVSTTTTASGDFIFPNTITASADTIVNVILAGNRREVGFTLPVAGVNVVEISVSSTFVTEFIRQHAKRDGKAMGAYPGGMASLPRLTELTRAALDAGQLTFDGTATGSLNIGNIEGSLNRLYGIAVGKNLNGLGEAWASFFGYRVRALETILGTGENGLADGGPATTVPINVPQELALAADGTLYLAEEKNNLVRVVKPDGTAAIVAGSSKGTAGSSGDGGKATSAQFSNPRAVALGPDGNLYVADASAIRVVALTATPSPWAGGTWQVGNIYRVVGSGLNPASVDGPVASASVVSPRGMLIDGTGNLYFTEGKTTQAGVAAWNHVRVITPSSAAEQTLFGVTCASGSVTKLAGADNSAGFA</sequence>
<feature type="repeat" description="NHL" evidence="2">
    <location>
        <begin position="377"/>
        <end position="408"/>
    </location>
</feature>
<reference evidence="5 6" key="1">
    <citation type="submission" date="2019-03" db="EMBL/GenBank/DDBJ databases">
        <title>Lake Tanganyika Metagenome-Assembled Genomes (MAGs).</title>
        <authorList>
            <person name="Tran P."/>
        </authorList>
    </citation>
    <scope>NUCLEOTIDE SEQUENCE [LARGE SCALE GENOMIC DNA]</scope>
    <source>
        <strain evidence="5">K_DeepCast_65m_m2_236</strain>
    </source>
</reference>
<evidence type="ECO:0008006" key="7">
    <source>
        <dbReference type="Google" id="ProtNLM"/>
    </source>
</evidence>
<evidence type="ECO:0000256" key="1">
    <source>
        <dbReference type="ARBA" id="ARBA00022737"/>
    </source>
</evidence>
<protein>
    <recommendedName>
        <fullName evidence="7">NHL repeat containing protein</fullName>
    </recommendedName>
</protein>
<feature type="chain" id="PRO_5037091159" description="NHL repeat containing protein" evidence="4">
    <location>
        <begin position="23"/>
        <end position="512"/>
    </location>
</feature>
<evidence type="ECO:0000313" key="5">
    <source>
        <dbReference type="EMBL" id="MBM3275353.1"/>
    </source>
</evidence>
<dbReference type="EMBL" id="VGJX01000542">
    <property type="protein sequence ID" value="MBM3275353.1"/>
    <property type="molecule type" value="Genomic_DNA"/>
</dbReference>
<proteinExistence type="predicted"/>